<dbReference type="PANTHER" id="PTHR36933:SF1">
    <property type="entry name" value="SLL0788 PROTEIN"/>
    <property type="match status" value="1"/>
</dbReference>
<dbReference type="PROSITE" id="PS51257">
    <property type="entry name" value="PROKAR_LIPOPROTEIN"/>
    <property type="match status" value="1"/>
</dbReference>
<feature type="domain" description="DUF305" evidence="3">
    <location>
        <begin position="50"/>
        <end position="201"/>
    </location>
</feature>
<accession>A0A8J3KAV4</accession>
<sequence>MNPARTLAATVAVLAAGVALGGCATTQTPPAAPVAPVVQASPTAQFNDSDIMFAQQLIALRQQALWLAQQGVERAQAVGVKQLATQIEAEQGPQIQQLTTWLTQWGVPVPAMPSGTALPPLPSMGPGMPSMPPAQELSQLQSLSGEQFDQKFVELLIPNHEGAIASATAELANGVNPSAKQLAEQVKTSQTAELAQLRQMLGATPSPTE</sequence>
<feature type="signal peptide" evidence="2">
    <location>
        <begin position="1"/>
        <end position="24"/>
    </location>
</feature>
<dbReference type="Pfam" id="PF03713">
    <property type="entry name" value="DUF305"/>
    <property type="match status" value="1"/>
</dbReference>
<keyword evidence="5" id="KW-1185">Reference proteome</keyword>
<comment type="caution">
    <text evidence="4">The sequence shown here is derived from an EMBL/GenBank/DDBJ whole genome shotgun (WGS) entry which is preliminary data.</text>
</comment>
<proteinExistence type="predicted"/>
<protein>
    <recommendedName>
        <fullName evidence="3">DUF305 domain-containing protein</fullName>
    </recommendedName>
</protein>
<evidence type="ECO:0000259" key="3">
    <source>
        <dbReference type="Pfam" id="PF03713"/>
    </source>
</evidence>
<feature type="region of interest" description="Disordered" evidence="1">
    <location>
        <begin position="116"/>
        <end position="135"/>
    </location>
</feature>
<organism evidence="4 5">
    <name type="scientific">Catellatospora chokoriensis</name>
    <dbReference type="NCBI Taxonomy" id="310353"/>
    <lineage>
        <taxon>Bacteria</taxon>
        <taxon>Bacillati</taxon>
        <taxon>Actinomycetota</taxon>
        <taxon>Actinomycetes</taxon>
        <taxon>Micromonosporales</taxon>
        <taxon>Micromonosporaceae</taxon>
        <taxon>Catellatospora</taxon>
    </lineage>
</organism>
<dbReference type="EMBL" id="BONG01000074">
    <property type="protein sequence ID" value="GIF93870.1"/>
    <property type="molecule type" value="Genomic_DNA"/>
</dbReference>
<dbReference type="Gene3D" id="1.20.1260.10">
    <property type="match status" value="1"/>
</dbReference>
<dbReference type="InterPro" id="IPR012347">
    <property type="entry name" value="Ferritin-like"/>
</dbReference>
<evidence type="ECO:0000313" key="5">
    <source>
        <dbReference type="Proteomes" id="UP000619293"/>
    </source>
</evidence>
<reference evidence="4 5" key="1">
    <citation type="submission" date="2021-01" db="EMBL/GenBank/DDBJ databases">
        <title>Whole genome shotgun sequence of Catellatospora chokoriensis NBRC 107358.</title>
        <authorList>
            <person name="Komaki H."/>
            <person name="Tamura T."/>
        </authorList>
    </citation>
    <scope>NUCLEOTIDE SEQUENCE [LARGE SCALE GENOMIC DNA]</scope>
    <source>
        <strain evidence="4 5">NBRC 107358</strain>
    </source>
</reference>
<feature type="chain" id="PRO_5038535089" description="DUF305 domain-containing protein" evidence="2">
    <location>
        <begin position="25"/>
        <end position="209"/>
    </location>
</feature>
<gene>
    <name evidence="4" type="ORF">Cch02nite_73140</name>
</gene>
<evidence type="ECO:0000256" key="1">
    <source>
        <dbReference type="SAM" id="MobiDB-lite"/>
    </source>
</evidence>
<evidence type="ECO:0000313" key="4">
    <source>
        <dbReference type="EMBL" id="GIF93870.1"/>
    </source>
</evidence>
<name>A0A8J3KAV4_9ACTN</name>
<dbReference type="RefSeq" id="WP_191839816.1">
    <property type="nucleotide sequence ID" value="NZ_BAAALB010000047.1"/>
</dbReference>
<dbReference type="AlphaFoldDB" id="A0A8J3KAV4"/>
<dbReference type="Proteomes" id="UP000619293">
    <property type="component" value="Unassembled WGS sequence"/>
</dbReference>
<keyword evidence="2" id="KW-0732">Signal</keyword>
<dbReference type="PANTHER" id="PTHR36933">
    <property type="entry name" value="SLL0788 PROTEIN"/>
    <property type="match status" value="1"/>
</dbReference>
<evidence type="ECO:0000256" key="2">
    <source>
        <dbReference type="SAM" id="SignalP"/>
    </source>
</evidence>
<dbReference type="InterPro" id="IPR005183">
    <property type="entry name" value="DUF305_CopM-like"/>
</dbReference>